<evidence type="ECO:0000256" key="4">
    <source>
        <dbReference type="ARBA" id="ARBA00023163"/>
    </source>
</evidence>
<dbReference type="InterPro" id="IPR037241">
    <property type="entry name" value="E2F-DP_heterodim"/>
</dbReference>
<dbReference type="AlphaFoldDB" id="A0AAV7JJH9"/>
<dbReference type="SUPFAM" id="SSF144074">
    <property type="entry name" value="E2F-DP heterodimerization region"/>
    <property type="match status" value="1"/>
</dbReference>
<reference evidence="8 9" key="1">
    <citation type="journal article" date="2023" name="BMC Biol.">
        <title>The compact genome of the sponge Oopsacas minuta (Hexactinellida) is lacking key metazoan core genes.</title>
        <authorList>
            <person name="Santini S."/>
            <person name="Schenkelaars Q."/>
            <person name="Jourda C."/>
            <person name="Duchesne M."/>
            <person name="Belahbib H."/>
            <person name="Rocher C."/>
            <person name="Selva M."/>
            <person name="Riesgo A."/>
            <person name="Vervoort M."/>
            <person name="Leys S.P."/>
            <person name="Kodjabachian L."/>
            <person name="Le Bivic A."/>
            <person name="Borchiellini C."/>
            <person name="Claverie J.M."/>
            <person name="Renard E."/>
        </authorList>
    </citation>
    <scope>NUCLEOTIDE SEQUENCE [LARGE SCALE GENOMIC DNA]</scope>
    <source>
        <strain evidence="8">SPO-2</strain>
    </source>
</reference>
<comment type="similarity">
    <text evidence="1 5">Belongs to the E2F/DP family.</text>
</comment>
<name>A0AAV7JJH9_9METZ</name>
<keyword evidence="2 5" id="KW-0805">Transcription regulation</keyword>
<evidence type="ECO:0000256" key="5">
    <source>
        <dbReference type="RuleBase" id="RU003796"/>
    </source>
</evidence>
<dbReference type="InterPro" id="IPR036390">
    <property type="entry name" value="WH_DNA-bd_sf"/>
</dbReference>
<dbReference type="InterPro" id="IPR015633">
    <property type="entry name" value="E2F"/>
</dbReference>
<dbReference type="GO" id="GO:0000981">
    <property type="term" value="F:DNA-binding transcription factor activity, RNA polymerase II-specific"/>
    <property type="evidence" value="ECO:0007669"/>
    <property type="project" value="TreeGrafter"/>
</dbReference>
<gene>
    <name evidence="8" type="ORF">LOD99_7024</name>
</gene>
<dbReference type="SMART" id="SM01372">
    <property type="entry name" value="E2F_TDP"/>
    <property type="match status" value="1"/>
</dbReference>
<evidence type="ECO:0000256" key="1">
    <source>
        <dbReference type="ARBA" id="ARBA00010940"/>
    </source>
</evidence>
<feature type="region of interest" description="Disordered" evidence="6">
    <location>
        <begin position="136"/>
        <end position="158"/>
    </location>
</feature>
<evidence type="ECO:0000313" key="8">
    <source>
        <dbReference type="EMBL" id="KAI6648951.1"/>
    </source>
</evidence>
<dbReference type="InterPro" id="IPR032198">
    <property type="entry name" value="E2F_CC-MB"/>
</dbReference>
<dbReference type="InterPro" id="IPR036388">
    <property type="entry name" value="WH-like_DNA-bd_sf"/>
</dbReference>
<dbReference type="Pfam" id="PF16421">
    <property type="entry name" value="E2F_CC-MB"/>
    <property type="match status" value="1"/>
</dbReference>
<feature type="compositionally biased region" description="Basic and acidic residues" evidence="6">
    <location>
        <begin position="142"/>
        <end position="152"/>
    </location>
</feature>
<evidence type="ECO:0000256" key="6">
    <source>
        <dbReference type="SAM" id="MobiDB-lite"/>
    </source>
</evidence>
<dbReference type="InterPro" id="IPR003316">
    <property type="entry name" value="E2F_WHTH_DNA-bd_dom"/>
</dbReference>
<organism evidence="8 9">
    <name type="scientific">Oopsacas minuta</name>
    <dbReference type="NCBI Taxonomy" id="111878"/>
    <lineage>
        <taxon>Eukaryota</taxon>
        <taxon>Metazoa</taxon>
        <taxon>Porifera</taxon>
        <taxon>Hexactinellida</taxon>
        <taxon>Hexasterophora</taxon>
        <taxon>Lyssacinosida</taxon>
        <taxon>Leucopsacidae</taxon>
        <taxon>Oopsacas</taxon>
    </lineage>
</organism>
<dbReference type="GO" id="GO:0046983">
    <property type="term" value="F:protein dimerization activity"/>
    <property type="evidence" value="ECO:0007669"/>
    <property type="project" value="InterPro"/>
</dbReference>
<evidence type="ECO:0000259" key="7">
    <source>
        <dbReference type="SMART" id="SM01372"/>
    </source>
</evidence>
<dbReference type="Gene3D" id="1.10.10.10">
    <property type="entry name" value="Winged helix-like DNA-binding domain superfamily/Winged helix DNA-binding domain"/>
    <property type="match status" value="1"/>
</dbReference>
<keyword evidence="9" id="KW-1185">Reference proteome</keyword>
<dbReference type="Pfam" id="PF02319">
    <property type="entry name" value="WHD_E2F_TDP"/>
    <property type="match status" value="1"/>
</dbReference>
<feature type="compositionally biased region" description="Basic and acidic residues" evidence="6">
    <location>
        <begin position="63"/>
        <end position="79"/>
    </location>
</feature>
<dbReference type="GO" id="GO:0090575">
    <property type="term" value="C:RNA polymerase II transcription regulator complex"/>
    <property type="evidence" value="ECO:0007669"/>
    <property type="project" value="TreeGrafter"/>
</dbReference>
<proteinExistence type="inferred from homology"/>
<feature type="region of interest" description="Disordered" evidence="6">
    <location>
        <begin position="31"/>
        <end position="88"/>
    </location>
</feature>
<comment type="subcellular location">
    <subcellularLocation>
        <location evidence="5">Nucleus</location>
    </subcellularLocation>
</comment>
<keyword evidence="4 5" id="KW-0804">Transcription</keyword>
<evidence type="ECO:0000256" key="3">
    <source>
        <dbReference type="ARBA" id="ARBA00023125"/>
    </source>
</evidence>
<dbReference type="PANTHER" id="PTHR12081:SF18">
    <property type="entry name" value="TRANSCRIPTION FACTOR E2F2-RELATED"/>
    <property type="match status" value="1"/>
</dbReference>
<comment type="caution">
    <text evidence="8">The sequence shown here is derived from an EMBL/GenBank/DDBJ whole genome shotgun (WGS) entry which is preliminary data.</text>
</comment>
<accession>A0AAV7JJH9</accession>
<dbReference type="Proteomes" id="UP001165289">
    <property type="component" value="Unassembled WGS sequence"/>
</dbReference>
<protein>
    <submittedName>
        <fullName evidence="8">Transcription factor E2F3</fullName>
    </submittedName>
</protein>
<keyword evidence="5" id="KW-0539">Nucleus</keyword>
<dbReference type="Gene3D" id="6.10.250.540">
    <property type="match status" value="1"/>
</dbReference>
<dbReference type="GO" id="GO:0000978">
    <property type="term" value="F:RNA polymerase II cis-regulatory region sequence-specific DNA binding"/>
    <property type="evidence" value="ECO:0007669"/>
    <property type="project" value="InterPro"/>
</dbReference>
<evidence type="ECO:0000313" key="9">
    <source>
        <dbReference type="Proteomes" id="UP001165289"/>
    </source>
</evidence>
<dbReference type="SUPFAM" id="SSF46785">
    <property type="entry name" value="Winged helix' DNA-binding domain"/>
    <property type="match status" value="1"/>
</dbReference>
<dbReference type="PANTHER" id="PTHR12081">
    <property type="entry name" value="TRANSCRIPTION FACTOR E2F"/>
    <property type="match status" value="1"/>
</dbReference>
<sequence length="415" mass="47016">MSACVPVNESVEMVTPKTCPRLVPEKMPRRLVSSELKPQPYTKAKSTKVPKLPVPTLNRSHSACHDLKHKETGSKRKETSPLSNSCRTESASSLLDSGMLSTSLCDLSKQDRSSKKVKRKLNMDDKANCCSSSSLSDVPDLNSRESWPDHYKQGCGTPSTLQDQTRQFIIETLHSPTPEIDVNLIERNLNMPKRRVYDILGVLEGIGWVKKSEKNKYAWLSEVAVRMETARKRVVFLENETKRIDGMILDAEKYLTDMFSDEPASDEFTQFRNNLYLTEEDIAQTEDLTKNLIAVRTNNPNLRIEIPETKEGYELILHSESTPIEAYTISPDGNFTSIADSSYNAYSNPIANPYSHNFDPFFQEFLRSSDNSEYEAPDYLYGSSFSDNFEDIYAHNFSLSEIFDSGPARISQTHV</sequence>
<evidence type="ECO:0000256" key="2">
    <source>
        <dbReference type="ARBA" id="ARBA00023015"/>
    </source>
</evidence>
<dbReference type="EMBL" id="JAKMXF010000324">
    <property type="protein sequence ID" value="KAI6648951.1"/>
    <property type="molecule type" value="Genomic_DNA"/>
</dbReference>
<keyword evidence="3 5" id="KW-0238">DNA-binding</keyword>
<feature type="domain" description="E2F/DP family winged-helix DNA-binding" evidence="7">
    <location>
        <begin position="156"/>
        <end position="221"/>
    </location>
</feature>